<dbReference type="EMBL" id="AOJG01000038">
    <property type="protein sequence ID" value="EMA58272.1"/>
    <property type="molecule type" value="Genomic_DNA"/>
</dbReference>
<dbReference type="PANTHER" id="PTHR21240">
    <property type="entry name" value="2-AMINO-3-CARBOXYLMUCONATE-6-SEMIALDEHYDE DECARBOXYLASE"/>
    <property type="match status" value="1"/>
</dbReference>
<accession>M0NJV8</accession>
<dbReference type="InterPro" id="IPR032466">
    <property type="entry name" value="Metal_Hydrolase"/>
</dbReference>
<dbReference type="SUPFAM" id="SSF51556">
    <property type="entry name" value="Metallo-dependent hydrolases"/>
    <property type="match status" value="1"/>
</dbReference>
<dbReference type="Gene3D" id="3.20.20.140">
    <property type="entry name" value="Metal-dependent hydrolases"/>
    <property type="match status" value="1"/>
</dbReference>
<name>M0NJV8_9EURY</name>
<dbReference type="PANTHER" id="PTHR21240:SF28">
    <property type="entry name" value="ISO-OROTATE DECARBOXYLASE (EUROFUNG)"/>
    <property type="match status" value="1"/>
</dbReference>
<dbReference type="STRING" id="1227482.C469_13720"/>
<sequence length="365" mass="41073">MEDRTADRISSIGELRTIVDADAHVIETLDDLLPYVEDTGSKEILSHSNNEAMDVYSNQIPTPGFIDRSYDVDDLNDKLEQMSEFGIAAGMVGPTMSLNIASVSNANLAGALAQAYNSWILDEWLDGSDAVNGSILVTHHRPDRSADEIDDRADEPSMRGVYLPGTGVVPPLGHYRYEPIYEAAERHGLPILSHASISAGHRAFPVQSRWNETYAEEHALVHPFTQMWNITTLLFRGVPERHPDLEFVFQEAGIAWIPYLLWRLDDHYLQFGDEIPYLTKLPSEYVRDQFYFTTQPLGHTARNGAHLAQIIDMIGPDSVMYSADLPHTDFDPPEELFTRIRGHFDAETVRGIMGETAVDLYDLER</sequence>
<proteinExistence type="predicted"/>
<dbReference type="PATRIC" id="fig|1227482.3.peg.2777"/>
<dbReference type="GO" id="GO:0019748">
    <property type="term" value="P:secondary metabolic process"/>
    <property type="evidence" value="ECO:0007669"/>
    <property type="project" value="TreeGrafter"/>
</dbReference>
<gene>
    <name evidence="3" type="ORF">C469_13720</name>
</gene>
<dbReference type="OrthoDB" id="189863at2157"/>
<evidence type="ECO:0000259" key="2">
    <source>
        <dbReference type="Pfam" id="PF04909"/>
    </source>
</evidence>
<dbReference type="GO" id="GO:0016787">
    <property type="term" value="F:hydrolase activity"/>
    <property type="evidence" value="ECO:0007669"/>
    <property type="project" value="UniProtKB-KW"/>
</dbReference>
<dbReference type="GO" id="GO:0016831">
    <property type="term" value="F:carboxy-lyase activity"/>
    <property type="evidence" value="ECO:0007669"/>
    <property type="project" value="InterPro"/>
</dbReference>
<reference evidence="3 4" key="1">
    <citation type="journal article" date="2014" name="PLoS Genet.">
        <title>Phylogenetically driven sequencing of extremely halophilic archaea reveals strategies for static and dynamic osmo-response.</title>
        <authorList>
            <person name="Becker E.A."/>
            <person name="Seitzer P.M."/>
            <person name="Tritt A."/>
            <person name="Larsen D."/>
            <person name="Krusor M."/>
            <person name="Yao A.I."/>
            <person name="Wu D."/>
            <person name="Madern D."/>
            <person name="Eisen J.A."/>
            <person name="Darling A.E."/>
            <person name="Facciotti M.T."/>
        </authorList>
    </citation>
    <scope>NUCLEOTIDE SEQUENCE [LARGE SCALE GENOMIC DNA]</scope>
    <source>
        <strain evidence="3 4">DSM 21995</strain>
    </source>
</reference>
<feature type="domain" description="Amidohydrolase-related" evidence="2">
    <location>
        <begin position="77"/>
        <end position="363"/>
    </location>
</feature>
<dbReference type="InterPro" id="IPR032465">
    <property type="entry name" value="ACMSD"/>
</dbReference>
<dbReference type="Pfam" id="PF04909">
    <property type="entry name" value="Amidohydro_2"/>
    <property type="match status" value="1"/>
</dbReference>
<protein>
    <submittedName>
        <fullName evidence="3">Amidohydrolase 2</fullName>
    </submittedName>
</protein>
<evidence type="ECO:0000256" key="1">
    <source>
        <dbReference type="ARBA" id="ARBA00023239"/>
    </source>
</evidence>
<keyword evidence="4" id="KW-1185">Reference proteome</keyword>
<keyword evidence="1" id="KW-0456">Lyase</keyword>
<dbReference type="RefSeq" id="WP_008007515.1">
    <property type="nucleotide sequence ID" value="NZ_AOJG01000038.1"/>
</dbReference>
<evidence type="ECO:0000313" key="3">
    <source>
        <dbReference type="EMBL" id="EMA58272.1"/>
    </source>
</evidence>
<comment type="caution">
    <text evidence="3">The sequence shown here is derived from an EMBL/GenBank/DDBJ whole genome shotgun (WGS) entry which is preliminary data.</text>
</comment>
<evidence type="ECO:0000313" key="4">
    <source>
        <dbReference type="Proteomes" id="UP000011650"/>
    </source>
</evidence>
<dbReference type="GO" id="GO:0005737">
    <property type="term" value="C:cytoplasm"/>
    <property type="evidence" value="ECO:0007669"/>
    <property type="project" value="TreeGrafter"/>
</dbReference>
<keyword evidence="3" id="KW-0378">Hydrolase</keyword>
<dbReference type="AlphaFoldDB" id="M0NJV8"/>
<dbReference type="InterPro" id="IPR006680">
    <property type="entry name" value="Amidohydro-rel"/>
</dbReference>
<organism evidence="3 4">
    <name type="scientific">Halorubrum lipolyticum DSM 21995</name>
    <dbReference type="NCBI Taxonomy" id="1227482"/>
    <lineage>
        <taxon>Archaea</taxon>
        <taxon>Methanobacteriati</taxon>
        <taxon>Methanobacteriota</taxon>
        <taxon>Stenosarchaea group</taxon>
        <taxon>Halobacteria</taxon>
        <taxon>Halobacteriales</taxon>
        <taxon>Haloferacaceae</taxon>
        <taxon>Halorubrum</taxon>
    </lineage>
</organism>
<dbReference type="Proteomes" id="UP000011650">
    <property type="component" value="Unassembled WGS sequence"/>
</dbReference>